<comment type="caution">
    <text evidence="9">The sequence shown here is derived from an EMBL/GenBank/DDBJ whole genome shotgun (WGS) entry which is preliminary data.</text>
</comment>
<gene>
    <name evidence="9" type="ORF">TWF970_002193</name>
</gene>
<evidence type="ECO:0000256" key="2">
    <source>
        <dbReference type="ARBA" id="ARBA00022692"/>
    </source>
</evidence>
<feature type="region of interest" description="Disordered" evidence="6">
    <location>
        <begin position="387"/>
        <end position="415"/>
    </location>
</feature>
<dbReference type="InterPro" id="IPR052337">
    <property type="entry name" value="SAT4-like"/>
</dbReference>
<feature type="compositionally biased region" description="Polar residues" evidence="6">
    <location>
        <begin position="11"/>
        <end position="20"/>
    </location>
</feature>
<comment type="similarity">
    <text evidence="5">Belongs to the SAT4 family.</text>
</comment>
<keyword evidence="2 7" id="KW-0812">Transmembrane</keyword>
<feature type="transmembrane region" description="Helical" evidence="7">
    <location>
        <begin position="81"/>
        <end position="105"/>
    </location>
</feature>
<dbReference type="OrthoDB" id="444631at2759"/>
<proteinExistence type="inferred from homology"/>
<evidence type="ECO:0000259" key="8">
    <source>
        <dbReference type="Pfam" id="PF20684"/>
    </source>
</evidence>
<accession>A0A7C8VJB8</accession>
<feature type="compositionally biased region" description="Polar residues" evidence="6">
    <location>
        <begin position="352"/>
        <end position="362"/>
    </location>
</feature>
<name>A0A7C8VJB8_ORBOL</name>
<evidence type="ECO:0000313" key="9">
    <source>
        <dbReference type="EMBL" id="KAF3281640.1"/>
    </source>
</evidence>
<evidence type="ECO:0000256" key="1">
    <source>
        <dbReference type="ARBA" id="ARBA00004141"/>
    </source>
</evidence>
<dbReference type="PANTHER" id="PTHR33048">
    <property type="entry name" value="PTH11-LIKE INTEGRAL MEMBRANE PROTEIN (AFU_ORTHOLOGUE AFUA_5G11245)"/>
    <property type="match status" value="1"/>
</dbReference>
<evidence type="ECO:0000313" key="10">
    <source>
        <dbReference type="Proteomes" id="UP000474640"/>
    </source>
</evidence>
<dbReference type="InterPro" id="IPR049326">
    <property type="entry name" value="Rhodopsin_dom_fungi"/>
</dbReference>
<organism evidence="9 10">
    <name type="scientific">Orbilia oligospora</name>
    <name type="common">Nematode-trapping fungus</name>
    <name type="synonym">Arthrobotrys oligospora</name>
    <dbReference type="NCBI Taxonomy" id="2813651"/>
    <lineage>
        <taxon>Eukaryota</taxon>
        <taxon>Fungi</taxon>
        <taxon>Dikarya</taxon>
        <taxon>Ascomycota</taxon>
        <taxon>Pezizomycotina</taxon>
        <taxon>Orbiliomycetes</taxon>
        <taxon>Orbiliales</taxon>
        <taxon>Orbiliaceae</taxon>
        <taxon>Orbilia</taxon>
    </lineage>
</organism>
<comment type="subcellular location">
    <subcellularLocation>
        <location evidence="1">Membrane</location>
        <topology evidence="1">Multi-pass membrane protein</topology>
    </subcellularLocation>
</comment>
<feature type="compositionally biased region" description="Polar residues" evidence="6">
    <location>
        <begin position="399"/>
        <end position="414"/>
    </location>
</feature>
<dbReference type="Proteomes" id="UP000474640">
    <property type="component" value="Unassembled WGS sequence"/>
</dbReference>
<evidence type="ECO:0000256" key="3">
    <source>
        <dbReference type="ARBA" id="ARBA00022989"/>
    </source>
</evidence>
<feature type="transmembrane region" description="Helical" evidence="7">
    <location>
        <begin position="47"/>
        <end position="69"/>
    </location>
</feature>
<feature type="transmembrane region" description="Helical" evidence="7">
    <location>
        <begin position="157"/>
        <end position="178"/>
    </location>
</feature>
<evidence type="ECO:0000256" key="6">
    <source>
        <dbReference type="SAM" id="MobiDB-lite"/>
    </source>
</evidence>
<keyword evidence="4 7" id="KW-0472">Membrane</keyword>
<feature type="compositionally biased region" description="Low complexity" evidence="6">
    <location>
        <begin position="335"/>
        <end position="351"/>
    </location>
</feature>
<dbReference type="AlphaFoldDB" id="A0A7C8VJB8"/>
<feature type="region of interest" description="Disordered" evidence="6">
    <location>
        <begin position="314"/>
        <end position="371"/>
    </location>
</feature>
<keyword evidence="3 7" id="KW-1133">Transmembrane helix</keyword>
<dbReference type="EMBL" id="JAABOJ010000015">
    <property type="protein sequence ID" value="KAF3281640.1"/>
    <property type="molecule type" value="Genomic_DNA"/>
</dbReference>
<feature type="transmembrane region" description="Helical" evidence="7">
    <location>
        <begin position="125"/>
        <end position="145"/>
    </location>
</feature>
<evidence type="ECO:0000256" key="4">
    <source>
        <dbReference type="ARBA" id="ARBA00023136"/>
    </source>
</evidence>
<feature type="transmembrane region" description="Helical" evidence="7">
    <location>
        <begin position="235"/>
        <end position="260"/>
    </location>
</feature>
<protein>
    <recommendedName>
        <fullName evidence="8">Rhodopsin domain-containing protein</fullName>
    </recommendedName>
</protein>
<evidence type="ECO:0000256" key="7">
    <source>
        <dbReference type="SAM" id="Phobius"/>
    </source>
</evidence>
<feature type="compositionally biased region" description="Gly residues" evidence="6">
    <location>
        <begin position="322"/>
        <end position="334"/>
    </location>
</feature>
<dbReference type="Pfam" id="PF20684">
    <property type="entry name" value="Fung_rhodopsin"/>
    <property type="match status" value="1"/>
</dbReference>
<feature type="region of interest" description="Disordered" evidence="6">
    <location>
        <begin position="1"/>
        <end position="20"/>
    </location>
</feature>
<evidence type="ECO:0000256" key="5">
    <source>
        <dbReference type="ARBA" id="ARBA00038359"/>
    </source>
</evidence>
<sequence length="570" mass="61660">MTEVMVGATPNDIQANQPAASPTDHVVHGGYLHIQVHPGHISNDNKAILTVPLVLLALSIVVVGLRVWTRARMVKFFGMDDWWILGALASNTAGTMLPVAGIFRGEGSHINDVEDDDLLLYAETILQPVTLNCIKLSILSFYLRLPGSNRFLILTRSTFVFVAAMMLAFILTLALACIPVSRQWDPYETRGSCINRAVFWHVILALNVATNIWILVLPTRMLLALKVDRRQKIMVLSIFGCGLIATIVSILALAELPLAINDPDKTWGSWRLAVYAAIQNNLGIIAASAPALKPLLGKTLRVVRSTVESKLSSTTWTLSKNGGNGRGGGGGGESNGSSGVKKSKVSSASAKITTNATSQSKTPAPLPGNEKKHRLAISEVMKKIISPRGSVVSKDRSSINRTGNTNHDTAPASRSNREPALLDTIGVLPTQAAFPKNANGNRRTTRVFAGNNGSDYSGPAEIHHIRDWQLDQNDYCLDPSVEHNLPQRLRGAYNRTSVDSSGVPEVYGNGDGRKFSQVDGIGYAVSPMADGVRRTLETYEEGSNDADEEAGLTIERILSHEEWKKSGGYV</sequence>
<feature type="transmembrane region" description="Helical" evidence="7">
    <location>
        <begin position="272"/>
        <end position="292"/>
    </location>
</feature>
<feature type="domain" description="Rhodopsin" evidence="8">
    <location>
        <begin position="65"/>
        <end position="297"/>
    </location>
</feature>
<feature type="transmembrane region" description="Helical" evidence="7">
    <location>
        <begin position="198"/>
        <end position="223"/>
    </location>
</feature>
<dbReference type="GO" id="GO:0016020">
    <property type="term" value="C:membrane"/>
    <property type="evidence" value="ECO:0007669"/>
    <property type="project" value="UniProtKB-SubCell"/>
</dbReference>
<reference evidence="9 10" key="1">
    <citation type="submission" date="2020-01" db="EMBL/GenBank/DDBJ databases">
        <authorList>
            <person name="Palmer J.M."/>
        </authorList>
    </citation>
    <scope>NUCLEOTIDE SEQUENCE [LARGE SCALE GENOMIC DNA]</scope>
    <source>
        <strain evidence="9 10">TWF970</strain>
    </source>
</reference>
<dbReference type="PANTHER" id="PTHR33048:SF47">
    <property type="entry name" value="INTEGRAL MEMBRANE PROTEIN-RELATED"/>
    <property type="match status" value="1"/>
</dbReference>